<proteinExistence type="predicted"/>
<organism evidence="1 2">
    <name type="scientific">Pedobacter hartonius</name>
    <dbReference type="NCBI Taxonomy" id="425514"/>
    <lineage>
        <taxon>Bacteria</taxon>
        <taxon>Pseudomonadati</taxon>
        <taxon>Bacteroidota</taxon>
        <taxon>Sphingobacteriia</taxon>
        <taxon>Sphingobacteriales</taxon>
        <taxon>Sphingobacteriaceae</taxon>
        <taxon>Pedobacter</taxon>
    </lineage>
</organism>
<evidence type="ECO:0000313" key="2">
    <source>
        <dbReference type="Proteomes" id="UP000198850"/>
    </source>
</evidence>
<keyword evidence="2" id="KW-1185">Reference proteome</keyword>
<dbReference type="Proteomes" id="UP000198850">
    <property type="component" value="Unassembled WGS sequence"/>
</dbReference>
<sequence>MTVNGIEAGKLILNRLNPVFAFLPKMGLKFVIQGLFITFGQNQTIELCINLP</sequence>
<evidence type="ECO:0000313" key="1">
    <source>
        <dbReference type="EMBL" id="SEA00621.1"/>
    </source>
</evidence>
<name>A0A1H3XNY6_9SPHI</name>
<dbReference type="AlphaFoldDB" id="A0A1H3XNY6"/>
<accession>A0A1H3XNY6</accession>
<gene>
    <name evidence="1" type="ORF">SAMN05443550_101668</name>
</gene>
<dbReference type="EMBL" id="FNRA01000001">
    <property type="protein sequence ID" value="SEA00621.1"/>
    <property type="molecule type" value="Genomic_DNA"/>
</dbReference>
<reference evidence="1 2" key="1">
    <citation type="submission" date="2016-10" db="EMBL/GenBank/DDBJ databases">
        <authorList>
            <person name="de Groot N.N."/>
        </authorList>
    </citation>
    <scope>NUCLEOTIDE SEQUENCE [LARGE SCALE GENOMIC DNA]</scope>
    <source>
        <strain evidence="1 2">DSM 19033</strain>
    </source>
</reference>
<protein>
    <submittedName>
        <fullName evidence="1">Uncharacterized protein</fullName>
    </submittedName>
</protein>
<dbReference type="STRING" id="425514.SAMN05443550_101668"/>